<dbReference type="AlphaFoldDB" id="A0AA39I9D4"/>
<reference evidence="2" key="1">
    <citation type="submission" date="2023-06" db="EMBL/GenBank/DDBJ databases">
        <title>Genomic analysis of the entomopathogenic nematode Steinernema hermaphroditum.</title>
        <authorList>
            <person name="Schwarz E.M."/>
            <person name="Heppert J.K."/>
            <person name="Baniya A."/>
            <person name="Schwartz H.T."/>
            <person name="Tan C.-H."/>
            <person name="Antoshechkin I."/>
            <person name="Sternberg P.W."/>
            <person name="Goodrich-Blair H."/>
            <person name="Dillman A.R."/>
        </authorList>
    </citation>
    <scope>NUCLEOTIDE SEQUENCE</scope>
    <source>
        <strain evidence="2">PS9179</strain>
        <tissue evidence="2">Whole animal</tissue>
    </source>
</reference>
<accession>A0AA39I9D4</accession>
<keyword evidence="3" id="KW-1185">Reference proteome</keyword>
<feature type="region of interest" description="Disordered" evidence="1">
    <location>
        <begin position="253"/>
        <end position="295"/>
    </location>
</feature>
<dbReference type="EMBL" id="JAUCMV010000002">
    <property type="protein sequence ID" value="KAK0420233.1"/>
    <property type="molecule type" value="Genomic_DNA"/>
</dbReference>
<protein>
    <submittedName>
        <fullName evidence="2">Uncharacterized protein</fullName>
    </submittedName>
</protein>
<gene>
    <name evidence="2" type="ORF">QR680_014577</name>
</gene>
<feature type="compositionally biased region" description="Basic and acidic residues" evidence="1">
    <location>
        <begin position="264"/>
        <end position="295"/>
    </location>
</feature>
<evidence type="ECO:0000313" key="3">
    <source>
        <dbReference type="Proteomes" id="UP001175271"/>
    </source>
</evidence>
<comment type="caution">
    <text evidence="2">The sequence shown here is derived from an EMBL/GenBank/DDBJ whole genome shotgun (WGS) entry which is preliminary data.</text>
</comment>
<name>A0AA39I9D4_9BILA</name>
<sequence>MASFCHVNSQDDDFQRGNISISKDVKKIEKILRNGTEIQKKKWWTKGIVPEGEKFLSEELSLASKQQAAAGLREHFREKYGTSRWPDREIFRFGVLVINDKSFYMPTGYDGVFLAHVGWENHSSDVLIYKSSFDGDATVNYRKNQDFYHKNIQQIKQIFQNVTFSKTCMEYGLDHNKVVSDGMEKAVMKARKFNEQLFFFWRSAIERSDFEDIGLAIDKDGQEPTGALFEIEVSWPRCYLIICFHIQKDETENGRSEASGTKNKRLDARSNKGERRQRGSYEEEVEIGDHQQFDC</sequence>
<evidence type="ECO:0000256" key="1">
    <source>
        <dbReference type="SAM" id="MobiDB-lite"/>
    </source>
</evidence>
<organism evidence="2 3">
    <name type="scientific">Steinernema hermaphroditum</name>
    <dbReference type="NCBI Taxonomy" id="289476"/>
    <lineage>
        <taxon>Eukaryota</taxon>
        <taxon>Metazoa</taxon>
        <taxon>Ecdysozoa</taxon>
        <taxon>Nematoda</taxon>
        <taxon>Chromadorea</taxon>
        <taxon>Rhabditida</taxon>
        <taxon>Tylenchina</taxon>
        <taxon>Panagrolaimomorpha</taxon>
        <taxon>Strongyloidoidea</taxon>
        <taxon>Steinernematidae</taxon>
        <taxon>Steinernema</taxon>
    </lineage>
</organism>
<evidence type="ECO:0000313" key="2">
    <source>
        <dbReference type="EMBL" id="KAK0420233.1"/>
    </source>
</evidence>
<proteinExistence type="predicted"/>
<dbReference type="Proteomes" id="UP001175271">
    <property type="component" value="Unassembled WGS sequence"/>
</dbReference>